<keyword evidence="6" id="KW-1185">Reference proteome</keyword>
<dbReference type="AlphaFoldDB" id="A0AAD8E3B1"/>
<dbReference type="GO" id="GO:0006355">
    <property type="term" value="P:regulation of DNA-templated transcription"/>
    <property type="evidence" value="ECO:0007669"/>
    <property type="project" value="TreeGrafter"/>
</dbReference>
<evidence type="ECO:0000256" key="1">
    <source>
        <dbReference type="ARBA" id="ARBA00022737"/>
    </source>
</evidence>
<keyword evidence="3" id="KW-0234">DNA repair</keyword>
<dbReference type="EMBL" id="JASPKZ010010140">
    <property type="protein sequence ID" value="KAJ9575204.1"/>
    <property type="molecule type" value="Genomic_DNA"/>
</dbReference>
<evidence type="ECO:0000313" key="6">
    <source>
        <dbReference type="Proteomes" id="UP001233999"/>
    </source>
</evidence>
<keyword evidence="2" id="KW-0227">DNA damage</keyword>
<dbReference type="InterPro" id="IPR015525">
    <property type="entry name" value="BRCA2"/>
</dbReference>
<name>A0AAD8E3B1_DIPPU</name>
<feature type="region of interest" description="Disordered" evidence="4">
    <location>
        <begin position="80"/>
        <end position="104"/>
    </location>
</feature>
<accession>A0AAD8E3B1</accession>
<feature type="region of interest" description="Disordered" evidence="4">
    <location>
        <begin position="639"/>
        <end position="678"/>
    </location>
</feature>
<dbReference type="PANTHER" id="PTHR11289">
    <property type="entry name" value="BREAST CANCER TYPE 2 SUSCEPTIBILITY PROTEIN BRCA2"/>
    <property type="match status" value="1"/>
</dbReference>
<feature type="compositionally biased region" description="Polar residues" evidence="4">
    <location>
        <begin position="500"/>
        <end position="523"/>
    </location>
</feature>
<evidence type="ECO:0000313" key="5">
    <source>
        <dbReference type="EMBL" id="KAJ9575204.1"/>
    </source>
</evidence>
<reference evidence="5" key="2">
    <citation type="submission" date="2023-05" db="EMBL/GenBank/DDBJ databases">
        <authorList>
            <person name="Fouks B."/>
        </authorList>
    </citation>
    <scope>NUCLEOTIDE SEQUENCE</scope>
    <source>
        <strain evidence="5">Stay&amp;Tobe</strain>
        <tissue evidence="5">Testes</tissue>
    </source>
</reference>
<comment type="caution">
    <text evidence="5">The sequence shown here is derived from an EMBL/GenBank/DDBJ whole genome shotgun (WGS) entry which is preliminary data.</text>
</comment>
<dbReference type="Pfam" id="PF00634">
    <property type="entry name" value="BRCA2"/>
    <property type="match status" value="4"/>
</dbReference>
<dbReference type="PANTHER" id="PTHR11289:SF0">
    <property type="entry name" value="BREAST CANCER TYPE 2 SUSCEPTIBILITY PROTEIN"/>
    <property type="match status" value="1"/>
</dbReference>
<dbReference type="InterPro" id="IPR002093">
    <property type="entry name" value="BRCA2_repeat"/>
</dbReference>
<organism evidence="5 6">
    <name type="scientific">Diploptera punctata</name>
    <name type="common">Pacific beetle cockroach</name>
    <dbReference type="NCBI Taxonomy" id="6984"/>
    <lineage>
        <taxon>Eukaryota</taxon>
        <taxon>Metazoa</taxon>
        <taxon>Ecdysozoa</taxon>
        <taxon>Arthropoda</taxon>
        <taxon>Hexapoda</taxon>
        <taxon>Insecta</taxon>
        <taxon>Pterygota</taxon>
        <taxon>Neoptera</taxon>
        <taxon>Polyneoptera</taxon>
        <taxon>Dictyoptera</taxon>
        <taxon>Blattodea</taxon>
        <taxon>Blaberoidea</taxon>
        <taxon>Blaberidae</taxon>
        <taxon>Diplopterinae</taxon>
        <taxon>Diploptera</taxon>
    </lineage>
</organism>
<dbReference type="GO" id="GO:0000724">
    <property type="term" value="P:double-strand break repair via homologous recombination"/>
    <property type="evidence" value="ECO:0007669"/>
    <property type="project" value="InterPro"/>
</dbReference>
<protein>
    <submittedName>
        <fullName evidence="5">Uncharacterized protein</fullName>
    </submittedName>
</protein>
<dbReference type="PROSITE" id="PS50138">
    <property type="entry name" value="BRCA2_REPEAT"/>
    <property type="match status" value="5"/>
</dbReference>
<evidence type="ECO:0000256" key="2">
    <source>
        <dbReference type="ARBA" id="ARBA00022763"/>
    </source>
</evidence>
<evidence type="ECO:0000256" key="4">
    <source>
        <dbReference type="SAM" id="MobiDB-lite"/>
    </source>
</evidence>
<feature type="compositionally biased region" description="Polar residues" evidence="4">
    <location>
        <begin position="87"/>
        <end position="104"/>
    </location>
</feature>
<reference evidence="5" key="1">
    <citation type="journal article" date="2023" name="IScience">
        <title>Live-bearing cockroach genome reveals convergent evolutionary mechanisms linked to viviparity in insects and beyond.</title>
        <authorList>
            <person name="Fouks B."/>
            <person name="Harrison M.C."/>
            <person name="Mikhailova A.A."/>
            <person name="Marchal E."/>
            <person name="English S."/>
            <person name="Carruthers M."/>
            <person name="Jennings E.C."/>
            <person name="Chiamaka E.L."/>
            <person name="Frigard R.A."/>
            <person name="Pippel M."/>
            <person name="Attardo G.M."/>
            <person name="Benoit J.B."/>
            <person name="Bornberg-Bauer E."/>
            <person name="Tobe S.S."/>
        </authorList>
    </citation>
    <scope>NUCLEOTIDE SEQUENCE</scope>
    <source>
        <strain evidence="5">Stay&amp;Tobe</strain>
    </source>
</reference>
<evidence type="ECO:0000256" key="3">
    <source>
        <dbReference type="ARBA" id="ARBA00023204"/>
    </source>
</evidence>
<dbReference type="Proteomes" id="UP001233999">
    <property type="component" value="Unassembled WGS sequence"/>
</dbReference>
<sequence>MPSMSKQTSKFQGFSTASGKDVVISDEALNRAKLLFSEEGDNITVVPSTSKQTSKFQGFSTAGGKEVSVSEEALNRAKLLFSEEGENTTAMPSPSASKQTSKFQGFTTAGGREVSVSQEALNRAKLLFSEEVENITAVPSTSKQTSKFQGFSTSSGKEVAISDEALNRAKLLFSEKEEKTTAMASTSKQTSKFQDFSTDSDKEVSVSENALNKAKILFSGTEFDDKIFGNKLKTYKSKLQKFTELNSNMNSLDIALLSQDVINEFSKNELCTSWVSENISDSCDLKITKSKHDAENSNKKNLHINSDEESLDSPKINEINHNFIEDLTSFDETELSLSPVLKSSLTSRKVKHISAKKQIKNRLSLSRKNKLKHSDLNKSCIVKNDINMNKTGEETSMKHSVVEKVAEDNGENYCNRKKRDALVTLTQEVQESAAALLADEDMFDASLWSYISCPDMVYDHPCAPAAVVCSEESVTRADDTGTCSSPVLGGGDRRKKRSKFSQNSNCSSLKQSSPKMKSSSFKVPYKNTTPVAENLTPKCTTKKIGRQLDFSTPFAKRLKISEVKKTEKICKSNYLENKNVAAERQAAADAQDALIKHKLSLGATSRPCKGSYYLSKQQTHLQRTWQEVVEGEAPGNYTRKQKCSVSNTLDGSEDHLYKEDNDDDEEVEESSHNDFQGF</sequence>
<feature type="region of interest" description="Disordered" evidence="4">
    <location>
        <begin position="477"/>
        <end position="523"/>
    </location>
</feature>
<gene>
    <name evidence="5" type="ORF">L9F63_025845</name>
</gene>
<keyword evidence="1" id="KW-0677">Repeat</keyword>
<proteinExistence type="predicted"/>